<evidence type="ECO:0000256" key="2">
    <source>
        <dbReference type="SAM" id="Phobius"/>
    </source>
</evidence>
<dbReference type="Gene3D" id="3.50.50.60">
    <property type="entry name" value="FAD/NAD(P)-binding domain"/>
    <property type="match status" value="2"/>
</dbReference>
<dbReference type="STRING" id="1120955.SAMN03080610_00880"/>
<organism evidence="4 5">
    <name type="scientific">Afifella marina DSM 2698</name>
    <dbReference type="NCBI Taxonomy" id="1120955"/>
    <lineage>
        <taxon>Bacteria</taxon>
        <taxon>Pseudomonadati</taxon>
        <taxon>Pseudomonadota</taxon>
        <taxon>Alphaproteobacteria</taxon>
        <taxon>Hyphomicrobiales</taxon>
        <taxon>Afifellaceae</taxon>
        <taxon>Afifella</taxon>
    </lineage>
</organism>
<dbReference type="SUPFAM" id="SSF54373">
    <property type="entry name" value="FAD-linked reductases, C-terminal domain"/>
    <property type="match status" value="1"/>
</dbReference>
<dbReference type="Pfam" id="PF01266">
    <property type="entry name" value="DAO"/>
    <property type="match status" value="1"/>
</dbReference>
<reference evidence="4 5" key="1">
    <citation type="submission" date="2016-10" db="EMBL/GenBank/DDBJ databases">
        <authorList>
            <person name="de Groot N.N."/>
        </authorList>
    </citation>
    <scope>NUCLEOTIDE SEQUENCE [LARGE SCALE GENOMIC DNA]</scope>
    <source>
        <strain evidence="4 5">DSM 2698</strain>
    </source>
</reference>
<dbReference type="InterPro" id="IPR006076">
    <property type="entry name" value="FAD-dep_OxRdtase"/>
</dbReference>
<evidence type="ECO:0000313" key="5">
    <source>
        <dbReference type="Proteomes" id="UP000199347"/>
    </source>
</evidence>
<sequence length="440" mass="47473">MTAEIVTAQPYQASLEKEARMRDGNMQAEKKSAIVVGAGVVGVAAAIWLQRRGLDVLLIDREGPGAGASFGNAGLLASSAVVPVTEPGLPLKMPGMILSPDEPVFLRWPHLPKAMPFFLHTLRMCTRQKTEEIAAALAGIISDSLEQHQALAEGTGAESFVVPCEYLYAYKNRRDFEASSFGFGLRRKHGFTWRELNDAELHRLEAMLAADMTFGVTFPDHGYIRDPGRYVEVLAAHFTASGGRIVTAEVTDIVRENGRVTGVRAGGETLACDACVLAAGIWSGPLAKSLGMRVPMESERGYHIEIEAPEETLKGPVMIAAGQFVATPMTGRIRLAGVVEFGGLEAPPDEKIFDFIRRVGKAALPHLPWRESGQWMGHRPAPADSIPLIGEFPAARGVYAAFGHHHLGLTGSAKTGRLVADLIAGHTPNIDLTPYRPDRT</sequence>
<accession>A0A1G5MLE1</accession>
<protein>
    <submittedName>
        <fullName evidence="4">D-amino-acid dehydrogenase</fullName>
    </submittedName>
</protein>
<name>A0A1G5MLE1_AFIMA</name>
<evidence type="ECO:0000256" key="1">
    <source>
        <dbReference type="ARBA" id="ARBA00023002"/>
    </source>
</evidence>
<keyword evidence="5" id="KW-1185">Reference proteome</keyword>
<dbReference type="Proteomes" id="UP000199347">
    <property type="component" value="Unassembled WGS sequence"/>
</dbReference>
<dbReference type="PANTHER" id="PTHR13847">
    <property type="entry name" value="SARCOSINE DEHYDROGENASE-RELATED"/>
    <property type="match status" value="1"/>
</dbReference>
<dbReference type="InterPro" id="IPR036188">
    <property type="entry name" value="FAD/NAD-bd_sf"/>
</dbReference>
<gene>
    <name evidence="4" type="ORF">SAMN03080610_00880</name>
</gene>
<dbReference type="RefSeq" id="WP_244514411.1">
    <property type="nucleotide sequence ID" value="NZ_FMVW01000001.1"/>
</dbReference>
<dbReference type="Gene3D" id="3.30.9.10">
    <property type="entry name" value="D-Amino Acid Oxidase, subunit A, domain 2"/>
    <property type="match status" value="1"/>
</dbReference>
<dbReference type="AlphaFoldDB" id="A0A1G5MLE1"/>
<evidence type="ECO:0000313" key="4">
    <source>
        <dbReference type="EMBL" id="SCZ25932.1"/>
    </source>
</evidence>
<keyword evidence="2" id="KW-0472">Membrane</keyword>
<dbReference type="PANTHER" id="PTHR13847:SF289">
    <property type="entry name" value="GLYCINE OXIDASE"/>
    <property type="match status" value="1"/>
</dbReference>
<keyword evidence="2" id="KW-0812">Transmembrane</keyword>
<evidence type="ECO:0000259" key="3">
    <source>
        <dbReference type="Pfam" id="PF01266"/>
    </source>
</evidence>
<feature type="domain" description="FAD dependent oxidoreductase" evidence="3">
    <location>
        <begin position="33"/>
        <end position="422"/>
    </location>
</feature>
<keyword evidence="1" id="KW-0560">Oxidoreductase</keyword>
<dbReference type="SUPFAM" id="SSF51905">
    <property type="entry name" value="FAD/NAD(P)-binding domain"/>
    <property type="match status" value="1"/>
</dbReference>
<dbReference type="GO" id="GO:0016491">
    <property type="term" value="F:oxidoreductase activity"/>
    <property type="evidence" value="ECO:0007669"/>
    <property type="project" value="UniProtKB-KW"/>
</dbReference>
<feature type="transmembrane region" description="Helical" evidence="2">
    <location>
        <begin position="32"/>
        <end position="49"/>
    </location>
</feature>
<dbReference type="EMBL" id="FMVW01000001">
    <property type="protein sequence ID" value="SCZ25932.1"/>
    <property type="molecule type" value="Genomic_DNA"/>
</dbReference>
<proteinExistence type="predicted"/>
<keyword evidence="2" id="KW-1133">Transmembrane helix</keyword>
<dbReference type="GO" id="GO:0005737">
    <property type="term" value="C:cytoplasm"/>
    <property type="evidence" value="ECO:0007669"/>
    <property type="project" value="TreeGrafter"/>
</dbReference>